<dbReference type="InterPro" id="IPR013216">
    <property type="entry name" value="Methyltransf_11"/>
</dbReference>
<sequence length="133" mass="14841">MSRIQDVDDYARKWPQFDDDVVPPLLERYLAARKPPTILDAGCGEGSLVRALVRRKLVSERVLACDASSVRIARLDKPGTAVTAFVDDVEKLENVDTSSIDFFVSSQVIEHVDDERMLHTVARVTRPGGLVYL</sequence>
<gene>
    <name evidence="3" type="ORF">AKJ09_09762</name>
</gene>
<dbReference type="Pfam" id="PF08241">
    <property type="entry name" value="Methyltransf_11"/>
    <property type="match status" value="1"/>
</dbReference>
<dbReference type="STRING" id="1391654.AKJ09_09762"/>
<dbReference type="KEGG" id="llu:AKJ09_09762"/>
<dbReference type="CDD" id="cd02440">
    <property type="entry name" value="AdoMet_MTases"/>
    <property type="match status" value="1"/>
</dbReference>
<proteinExistence type="predicted"/>
<keyword evidence="1" id="KW-0808">Transferase</keyword>
<name>A0A0K1QBH4_9BACT</name>
<dbReference type="Proteomes" id="UP000064967">
    <property type="component" value="Chromosome"/>
</dbReference>
<dbReference type="Gene3D" id="3.40.50.150">
    <property type="entry name" value="Vaccinia Virus protein VP39"/>
    <property type="match status" value="1"/>
</dbReference>
<evidence type="ECO:0000313" key="3">
    <source>
        <dbReference type="EMBL" id="AKV03099.1"/>
    </source>
</evidence>
<dbReference type="AlphaFoldDB" id="A0A0K1QBH4"/>
<keyword evidence="4" id="KW-1185">Reference proteome</keyword>
<reference evidence="3 4" key="1">
    <citation type="submission" date="2015-08" db="EMBL/GenBank/DDBJ databases">
        <authorList>
            <person name="Babu N.S."/>
            <person name="Beckwith C.J."/>
            <person name="Beseler K.G."/>
            <person name="Brison A."/>
            <person name="Carone J.V."/>
            <person name="Caskin T.P."/>
            <person name="Diamond M."/>
            <person name="Durham M.E."/>
            <person name="Foxe J.M."/>
            <person name="Go M."/>
            <person name="Henderson B.A."/>
            <person name="Jones I.B."/>
            <person name="McGettigan J.A."/>
            <person name="Micheletti S.J."/>
            <person name="Nasrallah M.E."/>
            <person name="Ortiz D."/>
            <person name="Piller C.R."/>
            <person name="Privatt S.R."/>
            <person name="Schneider S.L."/>
            <person name="Sharp S."/>
            <person name="Smith T.C."/>
            <person name="Stanton J.D."/>
            <person name="Ullery H.E."/>
            <person name="Wilson R.J."/>
            <person name="Serrano M.G."/>
            <person name="Buck G."/>
            <person name="Lee V."/>
            <person name="Wang Y."/>
            <person name="Carvalho R."/>
            <person name="Voegtly L."/>
            <person name="Shi R."/>
            <person name="Duckworth R."/>
            <person name="Johnson A."/>
            <person name="Loviza R."/>
            <person name="Walstead R."/>
            <person name="Shah Z."/>
            <person name="Kiflezghi M."/>
            <person name="Wade K."/>
            <person name="Ball S.L."/>
            <person name="Bradley K.W."/>
            <person name="Asai D.J."/>
            <person name="Bowman C.A."/>
            <person name="Russell D.A."/>
            <person name="Pope W.H."/>
            <person name="Jacobs-Sera D."/>
            <person name="Hendrix R.W."/>
            <person name="Hatfull G.F."/>
        </authorList>
    </citation>
    <scope>NUCLEOTIDE SEQUENCE [LARGE SCALE GENOMIC DNA]</scope>
    <source>
        <strain evidence="3 4">DSM 27648</strain>
    </source>
</reference>
<dbReference type="EMBL" id="CP012333">
    <property type="protein sequence ID" value="AKV03099.1"/>
    <property type="molecule type" value="Genomic_DNA"/>
</dbReference>
<dbReference type="SUPFAM" id="SSF53335">
    <property type="entry name" value="S-adenosyl-L-methionine-dependent methyltransferases"/>
    <property type="match status" value="1"/>
</dbReference>
<dbReference type="GO" id="GO:0008757">
    <property type="term" value="F:S-adenosylmethionine-dependent methyltransferase activity"/>
    <property type="evidence" value="ECO:0007669"/>
    <property type="project" value="InterPro"/>
</dbReference>
<evidence type="ECO:0000313" key="4">
    <source>
        <dbReference type="Proteomes" id="UP000064967"/>
    </source>
</evidence>
<dbReference type="PANTHER" id="PTHR43861">
    <property type="entry name" value="TRANS-ACONITATE 2-METHYLTRANSFERASE-RELATED"/>
    <property type="match status" value="1"/>
</dbReference>
<dbReference type="PANTHER" id="PTHR43861:SF3">
    <property type="entry name" value="PUTATIVE (AFU_ORTHOLOGUE AFUA_2G14390)-RELATED"/>
    <property type="match status" value="1"/>
</dbReference>
<feature type="domain" description="Methyltransferase type 11" evidence="2">
    <location>
        <begin position="39"/>
        <end position="132"/>
    </location>
</feature>
<evidence type="ECO:0000256" key="1">
    <source>
        <dbReference type="ARBA" id="ARBA00022679"/>
    </source>
</evidence>
<dbReference type="RefSeq" id="WP_169928378.1">
    <property type="nucleotide sequence ID" value="NZ_CP012333.1"/>
</dbReference>
<evidence type="ECO:0000259" key="2">
    <source>
        <dbReference type="Pfam" id="PF08241"/>
    </source>
</evidence>
<organism evidence="3 4">
    <name type="scientific">Labilithrix luteola</name>
    <dbReference type="NCBI Taxonomy" id="1391654"/>
    <lineage>
        <taxon>Bacteria</taxon>
        <taxon>Pseudomonadati</taxon>
        <taxon>Myxococcota</taxon>
        <taxon>Polyangia</taxon>
        <taxon>Polyangiales</taxon>
        <taxon>Labilitrichaceae</taxon>
        <taxon>Labilithrix</taxon>
    </lineage>
</organism>
<protein>
    <recommendedName>
        <fullName evidence="2">Methyltransferase type 11 domain-containing protein</fullName>
    </recommendedName>
</protein>
<dbReference type="InterPro" id="IPR029063">
    <property type="entry name" value="SAM-dependent_MTases_sf"/>
</dbReference>
<accession>A0A0K1QBH4</accession>